<keyword evidence="1" id="KW-0805">Transcription regulation</keyword>
<dbReference type="InterPro" id="IPR018060">
    <property type="entry name" value="HTH_AraC"/>
</dbReference>
<evidence type="ECO:0000256" key="2">
    <source>
        <dbReference type="ARBA" id="ARBA00023125"/>
    </source>
</evidence>
<dbReference type="PRINTS" id="PR00032">
    <property type="entry name" value="HTHARAC"/>
</dbReference>
<dbReference type="Pfam" id="PF12625">
    <property type="entry name" value="Arabinose_bd"/>
    <property type="match status" value="1"/>
</dbReference>
<proteinExistence type="predicted"/>
<dbReference type="InterPro" id="IPR018062">
    <property type="entry name" value="HTH_AraC-typ_CS"/>
</dbReference>
<reference evidence="5" key="1">
    <citation type="submission" date="2019-02" db="EMBL/GenBank/DDBJ databases">
        <authorList>
            <person name="Li S.-H."/>
        </authorList>
    </citation>
    <scope>NUCLEOTIDE SEQUENCE</scope>
    <source>
        <strain evidence="5">IMCC14734</strain>
    </source>
</reference>
<evidence type="ECO:0000259" key="4">
    <source>
        <dbReference type="PROSITE" id="PS01124"/>
    </source>
</evidence>
<gene>
    <name evidence="5" type="ORF">EYC98_11960</name>
</gene>
<accession>A0ABT3TGZ6</accession>
<dbReference type="PANTHER" id="PTHR47894">
    <property type="entry name" value="HTH-TYPE TRANSCRIPTIONAL REGULATOR GADX"/>
    <property type="match status" value="1"/>
</dbReference>
<comment type="caution">
    <text evidence="5">The sequence shown here is derived from an EMBL/GenBank/DDBJ whole genome shotgun (WGS) entry which is preliminary data.</text>
</comment>
<dbReference type="SMART" id="SM00342">
    <property type="entry name" value="HTH_ARAC"/>
    <property type="match status" value="1"/>
</dbReference>
<evidence type="ECO:0000256" key="3">
    <source>
        <dbReference type="ARBA" id="ARBA00023163"/>
    </source>
</evidence>
<dbReference type="Gene3D" id="1.10.10.60">
    <property type="entry name" value="Homeodomain-like"/>
    <property type="match status" value="1"/>
</dbReference>
<dbReference type="PROSITE" id="PS00041">
    <property type="entry name" value="HTH_ARAC_FAMILY_1"/>
    <property type="match status" value="1"/>
</dbReference>
<dbReference type="PROSITE" id="PS01124">
    <property type="entry name" value="HTH_ARAC_FAMILY_2"/>
    <property type="match status" value="1"/>
</dbReference>
<organism evidence="5 6">
    <name type="scientific">Candidatus Litorirhabdus singularis</name>
    <dbReference type="NCBI Taxonomy" id="2518993"/>
    <lineage>
        <taxon>Bacteria</taxon>
        <taxon>Pseudomonadati</taxon>
        <taxon>Pseudomonadota</taxon>
        <taxon>Gammaproteobacteria</taxon>
        <taxon>Cellvibrionales</taxon>
        <taxon>Halieaceae</taxon>
        <taxon>Candidatus Litorirhabdus</taxon>
    </lineage>
</organism>
<feature type="domain" description="HTH araC/xylS-type" evidence="4">
    <location>
        <begin position="241"/>
        <end position="339"/>
    </location>
</feature>
<evidence type="ECO:0000256" key="1">
    <source>
        <dbReference type="ARBA" id="ARBA00023015"/>
    </source>
</evidence>
<dbReference type="RefSeq" id="WP_279245576.1">
    <property type="nucleotide sequence ID" value="NZ_SHNN01000002.1"/>
</dbReference>
<dbReference type="SUPFAM" id="SSF46689">
    <property type="entry name" value="Homeodomain-like"/>
    <property type="match status" value="1"/>
</dbReference>
<keyword evidence="3" id="KW-0804">Transcription</keyword>
<protein>
    <submittedName>
        <fullName evidence="5">AraC family transcriptional regulator</fullName>
    </submittedName>
</protein>
<keyword evidence="6" id="KW-1185">Reference proteome</keyword>
<dbReference type="InterPro" id="IPR020449">
    <property type="entry name" value="Tscrpt_reg_AraC-type_HTH"/>
</dbReference>
<evidence type="ECO:0000313" key="5">
    <source>
        <dbReference type="EMBL" id="MCX2981577.1"/>
    </source>
</evidence>
<dbReference type="Proteomes" id="UP001143362">
    <property type="component" value="Unassembled WGS sequence"/>
</dbReference>
<dbReference type="PANTHER" id="PTHR47894:SF1">
    <property type="entry name" value="HTH-TYPE TRANSCRIPTIONAL REGULATOR VQSM"/>
    <property type="match status" value="1"/>
</dbReference>
<sequence>MNEATHEQHSTLATFVLPIAKSLRLQGVDPMELLAEADIDPAHVINADRRIPAAKMQQLFSLALRETGNPAFGLLAAEQVQAATLQGLGLAFLASDTVLDALQRLVRFCHVLSTGVELRLQQRDELIDLEFHVGRVVEDDEADYASLDFGMGLVMVMCRMTLGDYVSPISVDTRRPEPEDPDLFMSLMGAKIHFGAEIDRVSFVRSDIVDQLLTANQELAKINDDQAEAYLASFDDVSTARDVVSKIVEKLPDGPPNQSQIAGALNVSNRTLQRKLKDEGTSFVDLLQDTRLELARKYLHNPARSISEISYLLGFSEPSTFSRAFKRWTGEAPADYRQRLQQTSKEES</sequence>
<dbReference type="EMBL" id="SHNN01000002">
    <property type="protein sequence ID" value="MCX2981577.1"/>
    <property type="molecule type" value="Genomic_DNA"/>
</dbReference>
<dbReference type="Pfam" id="PF12833">
    <property type="entry name" value="HTH_18"/>
    <property type="match status" value="1"/>
</dbReference>
<evidence type="ECO:0000313" key="6">
    <source>
        <dbReference type="Proteomes" id="UP001143362"/>
    </source>
</evidence>
<name>A0ABT3TGZ6_9GAMM</name>
<dbReference type="InterPro" id="IPR032687">
    <property type="entry name" value="AraC-type_N"/>
</dbReference>
<dbReference type="InterPro" id="IPR009057">
    <property type="entry name" value="Homeodomain-like_sf"/>
</dbReference>
<keyword evidence="2" id="KW-0238">DNA-binding</keyword>